<dbReference type="EMBL" id="CP002838">
    <property type="protein sequence ID" value="AEM39508.1"/>
    <property type="molecule type" value="Genomic_DNA"/>
</dbReference>
<dbReference type="GeneID" id="11138841"/>
<dbReference type="HOGENOM" id="CLU_414269_0_0_2"/>
<evidence type="ECO:0000313" key="2">
    <source>
        <dbReference type="Proteomes" id="UP000001037"/>
    </source>
</evidence>
<sequence length="658" mass="74849">MKEDLVSLCIRIAYRLRREGLQVGTSEIVDALRIAENLALLEGKELDKEILHDVIRAVFAHNDREETVVERVWREINQSQNSIARVIAAVEDDLRRLGLGWGSRIYSKKKLLNGPHAEERREAYSRLRLLGLIVRTPRGDVVLDRDAAIRRIRSLLRQYGSAWDALAASAARMISRGKLEWFALYAAPVDEEKLDGIEIDRIALAALQALQEGNRGLARKLASIVAKRLESGETPRDSWSAYKLLRNLDALTPRSLASLLRSEPRLALELLRSRESRDMLAEALRLLDANALRSILRKISHDRRGIGVAAGLLGEVDLSVWSEVRISRQPRSWEEAVVAIAGMLARAEQGFLAAARGDEAQLDYALYELEKVKQIDYSEAPDWAIRAIERYRERVEQLRSVIEGVSDAMIRLYSIVKRMQPDEALLYLREVYRSGDDHLKRTALRLAEIVWRRMEARAAKHAKRSSETIISQRGRVDVRRTVYNLVALRENPIVARKRRKKPSIALVLDTSGSMAKYTLWALLAASSFSGLVYTLTLFSSDVEIVQNAWKLSRRRIIELLFRVSFEGYTNISVALRETARVYTTPSKMVIVTDLCQTVEDERPSETAARLAREGWHLLFILPPRHCSNERRAVSEYATVRVVARPEDIPRFLSRLSGI</sequence>
<name>G0ECD8_PYRF1</name>
<accession>G0ECD8</accession>
<dbReference type="eggNOG" id="arCOG06080">
    <property type="taxonomic scope" value="Archaea"/>
</dbReference>
<organism evidence="1 2">
    <name type="scientific">Pyrolobus fumarii (strain DSM 11204 / 1A)</name>
    <dbReference type="NCBI Taxonomy" id="694429"/>
    <lineage>
        <taxon>Archaea</taxon>
        <taxon>Thermoproteota</taxon>
        <taxon>Thermoprotei</taxon>
        <taxon>Desulfurococcales</taxon>
        <taxon>Pyrodictiaceae</taxon>
        <taxon>Pyrolobus</taxon>
    </lineage>
</organism>
<dbReference type="InterPro" id="IPR008912">
    <property type="entry name" value="Uncharacterised_CoxE"/>
</dbReference>
<dbReference type="InParanoid" id="G0ECD8"/>
<dbReference type="OrthoDB" id="15480at2157"/>
<dbReference type="AlphaFoldDB" id="G0ECD8"/>
<dbReference type="InterPro" id="IPR036465">
    <property type="entry name" value="vWFA_dom_sf"/>
</dbReference>
<dbReference type="SUPFAM" id="SSF53300">
    <property type="entry name" value="vWA-like"/>
    <property type="match status" value="1"/>
</dbReference>
<dbReference type="Proteomes" id="UP000001037">
    <property type="component" value="Chromosome"/>
</dbReference>
<gene>
    <name evidence="1" type="ordered locus">Pyrfu_1652</name>
</gene>
<evidence type="ECO:0000313" key="1">
    <source>
        <dbReference type="EMBL" id="AEM39508.1"/>
    </source>
</evidence>
<reference evidence="1 2" key="1">
    <citation type="journal article" date="2011" name="Stand. Genomic Sci.">
        <title>Complete genome sequence of the hyperthermophilic chemolithoautotroph Pyrolobus fumarii type strain (1A).</title>
        <authorList>
            <person name="Anderson I."/>
            <person name="Goker M."/>
            <person name="Nolan M."/>
            <person name="Lucas S."/>
            <person name="Hammon N."/>
            <person name="Deshpande S."/>
            <person name="Cheng J.F."/>
            <person name="Tapia R."/>
            <person name="Han C."/>
            <person name="Goodwin L."/>
            <person name="Pitluck S."/>
            <person name="Huntemann M."/>
            <person name="Liolios K."/>
            <person name="Ivanova N."/>
            <person name="Pagani I."/>
            <person name="Mavromatis K."/>
            <person name="Ovchinikova G."/>
            <person name="Pati A."/>
            <person name="Chen A."/>
            <person name="Palaniappan K."/>
            <person name="Land M."/>
            <person name="Hauser L."/>
            <person name="Brambilla E.M."/>
            <person name="Huber H."/>
            <person name="Yasawong M."/>
            <person name="Rohde M."/>
            <person name="Spring S."/>
            <person name="Abt B."/>
            <person name="Sikorski J."/>
            <person name="Wirth R."/>
            <person name="Detter J.C."/>
            <person name="Woyke T."/>
            <person name="Bristow J."/>
            <person name="Eisen J.A."/>
            <person name="Markowitz V."/>
            <person name="Hugenholtz P."/>
            <person name="Kyrpides N.C."/>
            <person name="Klenk H.P."/>
            <person name="Lapidus A."/>
        </authorList>
    </citation>
    <scope>NUCLEOTIDE SEQUENCE [LARGE SCALE GENOMIC DNA]</scope>
    <source>
        <strain evidence="2">DSM 11204 / 1A</strain>
    </source>
</reference>
<dbReference type="Pfam" id="PF05762">
    <property type="entry name" value="VWA_CoxE"/>
    <property type="match status" value="1"/>
</dbReference>
<protein>
    <submittedName>
        <fullName evidence="1">VWA containing CoxE family protein</fullName>
    </submittedName>
</protein>
<dbReference type="RefSeq" id="WP_014027185.1">
    <property type="nucleotide sequence ID" value="NC_015931.1"/>
</dbReference>
<dbReference type="STRING" id="694429.Pyrfu_1652"/>
<keyword evidence="2" id="KW-1185">Reference proteome</keyword>
<proteinExistence type="predicted"/>
<dbReference type="KEGG" id="pfm:Pyrfu_1652"/>
<dbReference type="Gene3D" id="3.40.50.410">
    <property type="entry name" value="von Willebrand factor, type A domain"/>
    <property type="match status" value="1"/>
</dbReference>